<evidence type="ECO:0000313" key="2">
    <source>
        <dbReference type="EMBL" id="MFN6543907.1"/>
    </source>
</evidence>
<keyword evidence="3" id="KW-1185">Reference proteome</keyword>
<accession>A0ABW9L7K8</accession>
<dbReference type="RefSeq" id="WP_409543307.1">
    <property type="nucleotide sequence ID" value="NZ_JBKBDD010000003.1"/>
</dbReference>
<keyword evidence="1" id="KW-0472">Membrane</keyword>
<dbReference type="Gene3D" id="3.40.50.300">
    <property type="entry name" value="P-loop containing nucleotide triphosphate hydrolases"/>
    <property type="match status" value="1"/>
</dbReference>
<dbReference type="SUPFAM" id="SSF52540">
    <property type="entry name" value="P-loop containing nucleoside triphosphate hydrolases"/>
    <property type="match status" value="1"/>
</dbReference>
<reference evidence="2 3" key="1">
    <citation type="submission" date="2024-12" db="EMBL/GenBank/DDBJ databases">
        <title>The coexistence of Mycolicibacterium septicum and Mycolicibacterium nivoides in clinical samples.</title>
        <authorList>
            <person name="Wang C."/>
            <person name="Feng Y."/>
            <person name="Zong Z."/>
        </authorList>
    </citation>
    <scope>NUCLEOTIDE SEQUENCE [LARGE SCALE GENOMIC DNA]</scope>
    <source>
        <strain evidence="2 3">120309</strain>
    </source>
</reference>
<dbReference type="EMBL" id="JBKBDD010000003">
    <property type="protein sequence ID" value="MFN6543907.1"/>
    <property type="molecule type" value="Genomic_DNA"/>
</dbReference>
<sequence length="491" mass="53495">MNSGTRRLSEVARHLVQPAGIVSTAWPKVRDTCANLGWGFDNWQDGAGRLILALDAEGLYAADTIVISIPRQVGKTYLVGAIVFALALIIPGLTVIWTAHRFKTARETFDSMKAMARSDKCWPHIRDISDSHGDEGIFLRNGSRILFGARENGFGLGFTGVGVLILDEAQRVTEKAMDDLIPTMNTVANPLLFMMGTPPRPTDPGEVFTMQRQDALDSVSSTWAEEDNPSVHGIGTELSLYIEFSADADADLDDRKQLAKANPSYLIRTSERAVRRMRKMLSDDAFRREGFGIWAKVSVHLAIVMPGRWKKLIDIGPEDDVAPEALAVDMSHGMAISVGAAWIEGPNAHLEEVWAGTDVAAAIDWIATAAGRRIPVVIDDLSPAAQMVPELKARKVTVIRSTARYMVKSCLLFATRAKAGTLTHAGQESVNDALKGARRRPIAEAGGWGYDRRDSTAIIHQLVAITLALAGATEKHRPARNSTRSGRRGTL</sequence>
<comment type="caution">
    <text evidence="2">The sequence shown here is derived from an EMBL/GenBank/DDBJ whole genome shotgun (WGS) entry which is preliminary data.</text>
</comment>
<evidence type="ECO:0000313" key="3">
    <source>
        <dbReference type="Proteomes" id="UP001635816"/>
    </source>
</evidence>
<name>A0ABW9L7K8_9MYCO</name>
<dbReference type="Proteomes" id="UP001635816">
    <property type="component" value="Unassembled WGS sequence"/>
</dbReference>
<keyword evidence="1" id="KW-0812">Transmembrane</keyword>
<organism evidence="2 3">
    <name type="scientific">Mycolicibacterium nivoides</name>
    <dbReference type="NCBI Taxonomy" id="2487344"/>
    <lineage>
        <taxon>Bacteria</taxon>
        <taxon>Bacillati</taxon>
        <taxon>Actinomycetota</taxon>
        <taxon>Actinomycetes</taxon>
        <taxon>Mycobacteriales</taxon>
        <taxon>Mycobacteriaceae</taxon>
        <taxon>Mycolicibacterium</taxon>
    </lineage>
</organism>
<protein>
    <submittedName>
        <fullName evidence="2">Terminase</fullName>
    </submittedName>
</protein>
<evidence type="ECO:0000256" key="1">
    <source>
        <dbReference type="SAM" id="Phobius"/>
    </source>
</evidence>
<feature type="transmembrane region" description="Helical" evidence="1">
    <location>
        <begin position="77"/>
        <end position="99"/>
    </location>
</feature>
<gene>
    <name evidence="2" type="ORF">ACK4CT_12025</name>
</gene>
<dbReference type="InterPro" id="IPR027417">
    <property type="entry name" value="P-loop_NTPase"/>
</dbReference>
<keyword evidence="1" id="KW-1133">Transmembrane helix</keyword>
<proteinExistence type="predicted"/>